<comment type="caution">
    <text evidence="1">The sequence shown here is derived from an EMBL/GenBank/DDBJ whole genome shotgun (WGS) entry which is preliminary data.</text>
</comment>
<dbReference type="AlphaFoldDB" id="A0A8S1MXB0"/>
<dbReference type="OrthoDB" id="306970at2759"/>
<accession>A0A8S1MXB0</accession>
<organism evidence="1 2">
    <name type="scientific">Paramecium sonneborni</name>
    <dbReference type="NCBI Taxonomy" id="65129"/>
    <lineage>
        <taxon>Eukaryota</taxon>
        <taxon>Sar</taxon>
        <taxon>Alveolata</taxon>
        <taxon>Ciliophora</taxon>
        <taxon>Intramacronucleata</taxon>
        <taxon>Oligohymenophorea</taxon>
        <taxon>Peniculida</taxon>
        <taxon>Parameciidae</taxon>
        <taxon>Paramecium</taxon>
    </lineage>
</organism>
<name>A0A8S1MXB0_9CILI</name>
<dbReference type="EMBL" id="CAJJDN010000042">
    <property type="protein sequence ID" value="CAD8081723.1"/>
    <property type="molecule type" value="Genomic_DNA"/>
</dbReference>
<gene>
    <name evidence="1" type="ORF">PSON_ATCC_30995.1.T0420186</name>
</gene>
<evidence type="ECO:0000313" key="1">
    <source>
        <dbReference type="EMBL" id="CAD8081723.1"/>
    </source>
</evidence>
<reference evidence="1" key="1">
    <citation type="submission" date="2021-01" db="EMBL/GenBank/DDBJ databases">
        <authorList>
            <consortium name="Genoscope - CEA"/>
            <person name="William W."/>
        </authorList>
    </citation>
    <scope>NUCLEOTIDE SEQUENCE</scope>
</reference>
<sequence length="278" mass="33406">MKTRENKKINNQKLVEKKIKKEVGKPVGLYKINLNPPDIWTSKIKEVQLISYFVNLGRHVCLHQAIFFKDLKKVEQNSLKRQEILNNLINQKKLYEKLELIARHLFEWICQKRNVVYFFRNYHDDKPKSKHANFNNKEWNYILKNVKFLFNDKFYQELLLILEQFEKNATEEEIGNLLISKSKTGQLSEVPQFIQNFFLILIKENIVSFQLCQITVQFLEQLKILFYQSIEQQKTLLYQLIGNLRYIMSLVVQEEIYSDTSQQDIDWNNEIFFHSTSN</sequence>
<proteinExistence type="predicted"/>
<dbReference type="Proteomes" id="UP000692954">
    <property type="component" value="Unassembled WGS sequence"/>
</dbReference>
<keyword evidence="2" id="KW-1185">Reference proteome</keyword>
<evidence type="ECO:0000313" key="2">
    <source>
        <dbReference type="Proteomes" id="UP000692954"/>
    </source>
</evidence>
<protein>
    <submittedName>
        <fullName evidence="1">Uncharacterized protein</fullName>
    </submittedName>
</protein>